<feature type="region of interest" description="Disordered" evidence="1">
    <location>
        <begin position="32"/>
        <end position="56"/>
    </location>
</feature>
<feature type="region of interest" description="Disordered" evidence="1">
    <location>
        <begin position="756"/>
        <end position="844"/>
    </location>
</feature>
<feature type="region of interest" description="Disordered" evidence="1">
    <location>
        <begin position="385"/>
        <end position="404"/>
    </location>
</feature>
<reference evidence="2 3" key="1">
    <citation type="journal article" date="2018" name="Sci. Rep.">
        <title>Raphidocelis subcapitata (=Pseudokirchneriella subcapitata) provides an insight into genome evolution and environmental adaptations in the Sphaeropleales.</title>
        <authorList>
            <person name="Suzuki S."/>
            <person name="Yamaguchi H."/>
            <person name="Nakajima N."/>
            <person name="Kawachi M."/>
        </authorList>
    </citation>
    <scope>NUCLEOTIDE SEQUENCE [LARGE SCALE GENOMIC DNA]</scope>
    <source>
        <strain evidence="2 3">NIES-35</strain>
    </source>
</reference>
<protein>
    <submittedName>
        <fullName evidence="2">Uncharacterized protein</fullName>
    </submittedName>
</protein>
<comment type="caution">
    <text evidence="2">The sequence shown here is derived from an EMBL/GenBank/DDBJ whole genome shotgun (WGS) entry which is preliminary data.</text>
</comment>
<keyword evidence="3" id="KW-1185">Reference proteome</keyword>
<dbReference type="Proteomes" id="UP000247498">
    <property type="component" value="Unassembled WGS sequence"/>
</dbReference>
<feature type="compositionally biased region" description="Low complexity" evidence="1">
    <location>
        <begin position="100"/>
        <end position="116"/>
    </location>
</feature>
<dbReference type="InParanoid" id="A0A2V0PF92"/>
<evidence type="ECO:0000313" key="2">
    <source>
        <dbReference type="EMBL" id="GBF98189.1"/>
    </source>
</evidence>
<organism evidence="2 3">
    <name type="scientific">Raphidocelis subcapitata</name>
    <dbReference type="NCBI Taxonomy" id="307507"/>
    <lineage>
        <taxon>Eukaryota</taxon>
        <taxon>Viridiplantae</taxon>
        <taxon>Chlorophyta</taxon>
        <taxon>core chlorophytes</taxon>
        <taxon>Chlorophyceae</taxon>
        <taxon>CS clade</taxon>
        <taxon>Sphaeropleales</taxon>
        <taxon>Selenastraceae</taxon>
        <taxon>Raphidocelis</taxon>
    </lineage>
</organism>
<feature type="region of interest" description="Disordered" evidence="1">
    <location>
        <begin position="87"/>
        <end position="116"/>
    </location>
</feature>
<dbReference type="AlphaFoldDB" id="A0A2V0PF92"/>
<evidence type="ECO:0000313" key="3">
    <source>
        <dbReference type="Proteomes" id="UP000247498"/>
    </source>
</evidence>
<accession>A0A2V0PF92</accession>
<feature type="compositionally biased region" description="Low complexity" evidence="1">
    <location>
        <begin position="961"/>
        <end position="970"/>
    </location>
</feature>
<feature type="region of interest" description="Disordered" evidence="1">
    <location>
        <begin position="952"/>
        <end position="977"/>
    </location>
</feature>
<dbReference type="EMBL" id="BDRX01000118">
    <property type="protein sequence ID" value="GBF98189.1"/>
    <property type="molecule type" value="Genomic_DNA"/>
</dbReference>
<gene>
    <name evidence="2" type="ORF">Rsub_10689</name>
</gene>
<sequence>MAPPSHDDRVLKLIIVAVAAGAAVAASLRLRAPREGSEEPEHPPSPRLGSRRRASARAFVRRTVRAVTGGIARVTAAMTGCLRPRAAGDAAGGAAGEDLPPASTEQPAAPEAAAVPPSSLPQTLLLTWEGQVSNNTAMPPPRLLRFTMRGPGCCEARRDAYAQAAGLRRAAAIALRRLPSLRVAYYPSAPEPFYVPAPPAEVARMAWSSPPPLLLITWEGQASSTNTAVPAPRLLRFTMRGPGCCEARRDAYAQTAGLRRAAAIALRRLPSLLLAVNPSAPEPPTAPAPPAAEVALAAPASPLAAPLGWIAAPIALPLLLTWEGQVSSNNTTVPTRQLAGPSAAAVRLAINSWARATLHEPLQWRAAAVTLRRLPSLLLAVNPSAPEPPTAPAPPAEVALAAPASPPPPLAAPLGWVAAPIAPPLLLTWEGQVSSNNTAMATRQLAGPSAAAMRLAINSWARATLHEPLQWRAAAVTLRRLPSLLLAVNPSAPEPPTAPAPPAEVALAAPASPPPLAAPLGWVAAPIAPPRLLLTWDGPGVFNSDLAPSQRGPPEDPPLPFPQPPPAPGPAGGGLSFEWEGRGWDEDGAGSTPCPPHPAASAPPQLPGRRGGPETPPRSNDDGAPPAVPAGSAPTEDAAAAAPERPAGGRLLPRVRSSRGRLGRGSGKQKRDARAASAAAAVAAAVAGLLAPLPETGAGAAAPRADSSDESAAAVTEAALSPAPPQPPRAPAAAAAAAASAAVAGLLLSLPAGSAVAPAAAAAAGPEPFAFDGAAPQPAAGDDNPRPLDEWYERLLQSDGDDYGRDGGAGGRDGAPEADSEPRRRGKRRGRGAGGGGERAAPAPAFEADRGAWQSRQVPPPPPPPAVLGAAWPSGHPQPAPQCFPLPLPPPAFAFVPAYCLPQHQQQQPAGVYPFLAPPHAAPPMAPCGAQARAGGGLGLPGPQHHRSWACAQPGWGCGPQQQRRQQQQQEWGDFTH</sequence>
<feature type="compositionally biased region" description="Pro residues" evidence="1">
    <location>
        <begin position="385"/>
        <end position="395"/>
    </location>
</feature>
<feature type="region of interest" description="Disordered" evidence="1">
    <location>
        <begin position="695"/>
        <end position="732"/>
    </location>
</feature>
<feature type="compositionally biased region" description="Low complexity" evidence="1">
    <location>
        <begin position="623"/>
        <end position="655"/>
    </location>
</feature>
<feature type="compositionally biased region" description="Low complexity" evidence="1">
    <location>
        <begin position="756"/>
        <end position="782"/>
    </location>
</feature>
<feature type="region of interest" description="Disordered" evidence="1">
    <location>
        <begin position="543"/>
        <end position="678"/>
    </location>
</feature>
<feature type="compositionally biased region" description="Pro residues" evidence="1">
    <location>
        <begin position="555"/>
        <end position="569"/>
    </location>
</feature>
<name>A0A2V0PF92_9CHLO</name>
<evidence type="ECO:0000256" key="1">
    <source>
        <dbReference type="SAM" id="MobiDB-lite"/>
    </source>
</evidence>
<feature type="compositionally biased region" description="Basic and acidic residues" evidence="1">
    <location>
        <begin position="783"/>
        <end position="793"/>
    </location>
</feature>
<feature type="compositionally biased region" description="Basic and acidic residues" evidence="1">
    <location>
        <begin position="32"/>
        <end position="44"/>
    </location>
</feature>
<proteinExistence type="predicted"/>